<protein>
    <submittedName>
        <fullName evidence="1">Uncharacterized protein</fullName>
    </submittedName>
</protein>
<evidence type="ECO:0000313" key="1">
    <source>
        <dbReference type="EMBL" id="AGX88587.1"/>
    </source>
</evidence>
<dbReference type="STRING" id="946483.Cenrod_2533"/>
<reference evidence="1 2" key="1">
    <citation type="journal article" date="2013" name="Genome Biol.">
        <title>Genomic analysis reveals key aspects of prokaryotic symbiosis in the phototrophic consortium "Chlorochromatium aggregatum".</title>
        <authorList>
            <person name="Liu Z."/>
            <person name="Muller J."/>
            <person name="Li T."/>
            <person name="Alvey R.M."/>
            <person name="Vogl K."/>
            <person name="Frigaard N.U."/>
            <person name="Rockwell N.C."/>
            <person name="Boyd E.S."/>
            <person name="Tomsho L.P."/>
            <person name="Schuster S.C."/>
            <person name="Henke P."/>
            <person name="Rohde M."/>
            <person name="Overmann J."/>
            <person name="Bryant D.A."/>
        </authorList>
    </citation>
    <scope>NUCLEOTIDE SEQUENCE [LARGE SCALE GENOMIC DNA]</scope>
    <source>
        <strain evidence="1">CR</strain>
    </source>
</reference>
<keyword evidence="2" id="KW-1185">Reference proteome</keyword>
<name>U5NAZ0_9BURK</name>
<proteinExistence type="predicted"/>
<sequence>MAGCREPGIIEFAEQGIAQSAPDVPCSLPQEALHRDFLRRSPTTLVHGAAHPPRCGSDGSCDAAFI</sequence>
<dbReference type="AlphaFoldDB" id="U5NAZ0"/>
<dbReference type="Proteomes" id="UP000017184">
    <property type="component" value="Chromosome"/>
</dbReference>
<dbReference type="KEGG" id="cbx:Cenrod_2533"/>
<accession>U5NAZ0</accession>
<dbReference type="HOGENOM" id="CLU_2823136_0_0_4"/>
<gene>
    <name evidence="1" type="ORF">Cenrod_2533</name>
</gene>
<evidence type="ECO:0000313" key="2">
    <source>
        <dbReference type="Proteomes" id="UP000017184"/>
    </source>
</evidence>
<dbReference type="EMBL" id="CP004885">
    <property type="protein sequence ID" value="AGX88587.1"/>
    <property type="molecule type" value="Genomic_DNA"/>
</dbReference>
<organism evidence="1 2">
    <name type="scientific">Candidatus Symbiobacter mobilis CR</name>
    <dbReference type="NCBI Taxonomy" id="946483"/>
    <lineage>
        <taxon>Bacteria</taxon>
        <taxon>Pseudomonadati</taxon>
        <taxon>Pseudomonadota</taxon>
        <taxon>Betaproteobacteria</taxon>
        <taxon>Burkholderiales</taxon>
        <taxon>Comamonadaceae</taxon>
    </lineage>
</organism>